<gene>
    <name evidence="2" type="ORF">SAMN05192580_2060</name>
</gene>
<dbReference type="AlphaFoldDB" id="A0A1I6KZR8"/>
<evidence type="ECO:0000313" key="2">
    <source>
        <dbReference type="EMBL" id="SFR96694.1"/>
    </source>
</evidence>
<dbReference type="EMBL" id="FOZG01000002">
    <property type="protein sequence ID" value="SFR96694.1"/>
    <property type="molecule type" value="Genomic_DNA"/>
</dbReference>
<dbReference type="InterPro" id="IPR007436">
    <property type="entry name" value="DUF485"/>
</dbReference>
<evidence type="ECO:0000256" key="1">
    <source>
        <dbReference type="SAM" id="Phobius"/>
    </source>
</evidence>
<feature type="transmembrane region" description="Helical" evidence="1">
    <location>
        <begin position="25"/>
        <end position="47"/>
    </location>
</feature>
<feature type="transmembrane region" description="Helical" evidence="1">
    <location>
        <begin position="59"/>
        <end position="83"/>
    </location>
</feature>
<dbReference type="Proteomes" id="UP000198824">
    <property type="component" value="Unassembled WGS sequence"/>
</dbReference>
<dbReference type="PANTHER" id="PTHR38598:SF1">
    <property type="entry name" value="INNER MEMBRANE PROTEIN YJCH"/>
    <property type="match status" value="1"/>
</dbReference>
<dbReference type="RefSeq" id="WP_093314273.1">
    <property type="nucleotide sequence ID" value="NZ_FOZG01000002.1"/>
</dbReference>
<name>A0A1I6KZR8_9SPHN</name>
<keyword evidence="3" id="KW-1185">Reference proteome</keyword>
<dbReference type="InterPro" id="IPR052959">
    <property type="entry name" value="Inner_membrane_assoc"/>
</dbReference>
<dbReference type="STRING" id="1166337.SAMN05192580_2060"/>
<dbReference type="OrthoDB" id="5297034at2"/>
<dbReference type="Pfam" id="PF04341">
    <property type="entry name" value="DUF485"/>
    <property type="match status" value="1"/>
</dbReference>
<keyword evidence="1" id="KW-1133">Transmembrane helix</keyword>
<evidence type="ECO:0000313" key="3">
    <source>
        <dbReference type="Proteomes" id="UP000198824"/>
    </source>
</evidence>
<sequence length="102" mass="11015">MGDDQLEAVAQSPRYRRLVKRRGRLAAVLTTIMLVVYLGYILLVAFAKDWLGRSLDGGATSVGIVVGFGVILLAIALTGFYVWRANREFDGEIAAIVAEASA</sequence>
<accession>A0A1I6KZR8</accession>
<reference evidence="2 3" key="1">
    <citation type="submission" date="2016-10" db="EMBL/GenBank/DDBJ databases">
        <authorList>
            <person name="de Groot N.N."/>
        </authorList>
    </citation>
    <scope>NUCLEOTIDE SEQUENCE [LARGE SCALE GENOMIC DNA]</scope>
    <source>
        <strain evidence="2 3">S5-249</strain>
    </source>
</reference>
<keyword evidence="1" id="KW-0472">Membrane</keyword>
<proteinExistence type="predicted"/>
<organism evidence="2 3">
    <name type="scientific">Sphingomonas jatrophae</name>
    <dbReference type="NCBI Taxonomy" id="1166337"/>
    <lineage>
        <taxon>Bacteria</taxon>
        <taxon>Pseudomonadati</taxon>
        <taxon>Pseudomonadota</taxon>
        <taxon>Alphaproteobacteria</taxon>
        <taxon>Sphingomonadales</taxon>
        <taxon>Sphingomonadaceae</taxon>
        <taxon>Sphingomonas</taxon>
    </lineage>
</organism>
<protein>
    <submittedName>
        <fullName evidence="2">Uncharacterized membrane protein, DUF485 family</fullName>
    </submittedName>
</protein>
<dbReference type="GO" id="GO:0005886">
    <property type="term" value="C:plasma membrane"/>
    <property type="evidence" value="ECO:0007669"/>
    <property type="project" value="TreeGrafter"/>
</dbReference>
<keyword evidence="1" id="KW-0812">Transmembrane</keyword>
<dbReference type="PANTHER" id="PTHR38598">
    <property type="entry name" value="INNER MEMBRANE PROTEIN YJCH"/>
    <property type="match status" value="1"/>
</dbReference>